<sequence length="274" mass="30628">MLLIVLALAGAGFGQARAGAAGPSKRPKQVLFIGDEKGFRHEAISHAMATVERLGRETGLWETHLRTDTEPLTKKKLEYNAKNLNDFDAVIFYTGGTLQMDEQQKADLLSFVHEDGKGFLGVHSAAITFVQWPAYGEMLGGYFDEHPWGTFDAPIVVEDPNFPGMQKWAPAFQMTDEIYQIKNYSREKTRVLMRLDASKVDLTNKKVKRADRDFAVSWVKNYGKGRVFYTTLGHVPANWDRPDMQAMMMGAIQWATGLVDADVTPRPMPAGPSK</sequence>
<dbReference type="InterPro" id="IPR029062">
    <property type="entry name" value="Class_I_gatase-like"/>
</dbReference>
<dbReference type="KEGG" id="pfer:IRI77_29180"/>
<dbReference type="Proteomes" id="UP000593892">
    <property type="component" value="Chromosome"/>
</dbReference>
<dbReference type="Pfam" id="PF06283">
    <property type="entry name" value="ThuA"/>
    <property type="match status" value="1"/>
</dbReference>
<accession>A0A7S7SQ24</accession>
<keyword evidence="4" id="KW-1185">Reference proteome</keyword>
<proteinExistence type="predicted"/>
<feature type="domain" description="ThuA-like" evidence="2">
    <location>
        <begin position="29"/>
        <end position="255"/>
    </location>
</feature>
<feature type="signal peptide" evidence="1">
    <location>
        <begin position="1"/>
        <end position="18"/>
    </location>
</feature>
<dbReference type="InterPro" id="IPR029010">
    <property type="entry name" value="ThuA-like"/>
</dbReference>
<feature type="chain" id="PRO_5033056696" evidence="1">
    <location>
        <begin position="19"/>
        <end position="274"/>
    </location>
</feature>
<reference evidence="3 4" key="1">
    <citation type="submission" date="2020-10" db="EMBL/GenBank/DDBJ databases">
        <title>Complete genome sequence of Paludibaculum fermentans P105T, a facultatively anaerobic acidobacterium capable of dissimilatory Fe(III) reduction.</title>
        <authorList>
            <person name="Dedysh S.N."/>
            <person name="Beletsky A.V."/>
            <person name="Kulichevskaya I.S."/>
            <person name="Mardanov A.V."/>
            <person name="Ravin N.V."/>
        </authorList>
    </citation>
    <scope>NUCLEOTIDE SEQUENCE [LARGE SCALE GENOMIC DNA]</scope>
    <source>
        <strain evidence="3 4">P105</strain>
    </source>
</reference>
<gene>
    <name evidence="3" type="ORF">IRI77_29180</name>
</gene>
<keyword evidence="1" id="KW-0732">Signal</keyword>
<evidence type="ECO:0000313" key="4">
    <source>
        <dbReference type="Proteomes" id="UP000593892"/>
    </source>
</evidence>
<dbReference type="SUPFAM" id="SSF52317">
    <property type="entry name" value="Class I glutamine amidotransferase-like"/>
    <property type="match status" value="1"/>
</dbReference>
<evidence type="ECO:0000313" key="3">
    <source>
        <dbReference type="EMBL" id="QOY92181.1"/>
    </source>
</evidence>
<dbReference type="AlphaFoldDB" id="A0A7S7SQ24"/>
<evidence type="ECO:0000259" key="2">
    <source>
        <dbReference type="Pfam" id="PF06283"/>
    </source>
</evidence>
<dbReference type="PANTHER" id="PTHR40469">
    <property type="entry name" value="SECRETED GLYCOSYL HYDROLASE"/>
    <property type="match status" value="1"/>
</dbReference>
<dbReference type="EMBL" id="CP063849">
    <property type="protein sequence ID" value="QOY92181.1"/>
    <property type="molecule type" value="Genomic_DNA"/>
</dbReference>
<dbReference type="Gene3D" id="3.40.50.880">
    <property type="match status" value="1"/>
</dbReference>
<dbReference type="PANTHER" id="PTHR40469:SF2">
    <property type="entry name" value="GALACTOSE-BINDING DOMAIN-LIKE SUPERFAMILY PROTEIN"/>
    <property type="match status" value="1"/>
</dbReference>
<evidence type="ECO:0000256" key="1">
    <source>
        <dbReference type="SAM" id="SignalP"/>
    </source>
</evidence>
<protein>
    <submittedName>
        <fullName evidence="3">ThuA domain-containing protein</fullName>
    </submittedName>
</protein>
<organism evidence="3 4">
    <name type="scientific">Paludibaculum fermentans</name>
    <dbReference type="NCBI Taxonomy" id="1473598"/>
    <lineage>
        <taxon>Bacteria</taxon>
        <taxon>Pseudomonadati</taxon>
        <taxon>Acidobacteriota</taxon>
        <taxon>Terriglobia</taxon>
        <taxon>Bryobacterales</taxon>
        <taxon>Bryobacteraceae</taxon>
        <taxon>Paludibaculum</taxon>
    </lineage>
</organism>
<name>A0A7S7SQ24_PALFE</name>